<dbReference type="GO" id="GO:0005506">
    <property type="term" value="F:iron ion binding"/>
    <property type="evidence" value="ECO:0007669"/>
    <property type="project" value="InterPro"/>
</dbReference>
<dbReference type="GO" id="GO:0004497">
    <property type="term" value="F:monooxygenase activity"/>
    <property type="evidence" value="ECO:0007669"/>
    <property type="project" value="UniProtKB-KW"/>
</dbReference>
<name>A0A5C4LQL5_9PSEU</name>
<keyword evidence="10" id="KW-1185">Reference proteome</keyword>
<keyword evidence="4" id="KW-0479">Metal-binding</keyword>
<dbReference type="InterPro" id="IPR036396">
    <property type="entry name" value="Cyt_P450_sf"/>
</dbReference>
<dbReference type="EMBL" id="VDFW01000062">
    <property type="protein sequence ID" value="TNC18718.1"/>
    <property type="molecule type" value="Genomic_DNA"/>
</dbReference>
<keyword evidence="6" id="KW-0408">Iron</keyword>
<dbReference type="InterPro" id="IPR001128">
    <property type="entry name" value="Cyt_P450"/>
</dbReference>
<sequence>MTQVKSPDSYELFAEGTLREPHEFWASLRSQCPVFPTEEGIGYYVISRYADVTAVLRDTETFSSELSRRFKGGVSAYEDSPAVKEVLADACPYVGTLNFTDGPRHAAQRRAVRRGFTVARVRALEELISNIVDELLDDLPSNEEVDIVPRLSVPLPVRVITHILGLDADKAAQVKRWGDAQVARFGHPRESEEENLEIARTIVEMHQYIIGQLEAREKEPRDDFLSDLLAGAEGVSRQELVLICAQLIVAGAESTASMISSLIDQLVDHPDQLAALRADRSLIPDAVEETLRFESPIKAAYRFTTRDVEIGGSVIPANSVCLVLLGSADRDDDVYDSAGRFDISTTEGRPNHVAFGMGAHLCSGAALARAEGRIVLEKLLDRTSDIRRIRRPEPRHEADLTVRSLHSLPLVFVTAT</sequence>
<comment type="similarity">
    <text evidence="2">Belongs to the cytochrome P450 family.</text>
</comment>
<reference evidence="9 10" key="1">
    <citation type="submission" date="2019-06" db="EMBL/GenBank/DDBJ databases">
        <title>Amycolatopsis alkalitolerans sp. nov., isolated from Gastrodia elata Blume.</title>
        <authorList>
            <person name="Narsing Rao M.P."/>
            <person name="Li W.J."/>
        </authorList>
    </citation>
    <scope>NUCLEOTIDE SEQUENCE [LARGE SCALE GENOMIC DNA]</scope>
    <source>
        <strain evidence="9 10">SYSUP0005</strain>
    </source>
</reference>
<dbReference type="InterPro" id="IPR002397">
    <property type="entry name" value="Cyt_P450_B"/>
</dbReference>
<dbReference type="Proteomes" id="UP000305546">
    <property type="component" value="Unassembled WGS sequence"/>
</dbReference>
<evidence type="ECO:0000256" key="8">
    <source>
        <dbReference type="ARBA" id="ARBA00055433"/>
    </source>
</evidence>
<keyword evidence="5" id="KW-0560">Oxidoreductase</keyword>
<organism evidence="9 10">
    <name type="scientific">Amycolatopsis alkalitolerans</name>
    <dbReference type="NCBI Taxonomy" id="2547244"/>
    <lineage>
        <taxon>Bacteria</taxon>
        <taxon>Bacillati</taxon>
        <taxon>Actinomycetota</taxon>
        <taxon>Actinomycetes</taxon>
        <taxon>Pseudonocardiales</taxon>
        <taxon>Pseudonocardiaceae</taxon>
        <taxon>Amycolatopsis</taxon>
    </lineage>
</organism>
<keyword evidence="7" id="KW-0503">Monooxygenase</keyword>
<dbReference type="SUPFAM" id="SSF48264">
    <property type="entry name" value="Cytochrome P450"/>
    <property type="match status" value="1"/>
</dbReference>
<dbReference type="OrthoDB" id="4133219at2"/>
<evidence type="ECO:0000256" key="4">
    <source>
        <dbReference type="ARBA" id="ARBA00022723"/>
    </source>
</evidence>
<keyword evidence="3" id="KW-0349">Heme</keyword>
<dbReference type="PRINTS" id="PR00359">
    <property type="entry name" value="BP450"/>
</dbReference>
<proteinExistence type="inferred from homology"/>
<dbReference type="FunFam" id="1.10.630.10:FF:000018">
    <property type="entry name" value="Cytochrome P450 monooxygenase"/>
    <property type="match status" value="1"/>
</dbReference>
<evidence type="ECO:0000256" key="1">
    <source>
        <dbReference type="ARBA" id="ARBA00004660"/>
    </source>
</evidence>
<evidence type="ECO:0000256" key="2">
    <source>
        <dbReference type="ARBA" id="ARBA00010617"/>
    </source>
</evidence>
<comment type="pathway">
    <text evidence="1">Antibiotic biosynthesis; vancomycin biosynthesis.</text>
</comment>
<dbReference type="PANTHER" id="PTHR46696">
    <property type="entry name" value="P450, PUTATIVE (EUROFUNG)-RELATED"/>
    <property type="match status" value="1"/>
</dbReference>
<dbReference type="PANTHER" id="PTHR46696:SF1">
    <property type="entry name" value="CYTOCHROME P450 YJIB-RELATED"/>
    <property type="match status" value="1"/>
</dbReference>
<evidence type="ECO:0000256" key="5">
    <source>
        <dbReference type="ARBA" id="ARBA00023002"/>
    </source>
</evidence>
<dbReference type="AlphaFoldDB" id="A0A5C4LQL5"/>
<dbReference type="GO" id="GO:0016705">
    <property type="term" value="F:oxidoreductase activity, acting on paired donors, with incorporation or reduction of molecular oxygen"/>
    <property type="evidence" value="ECO:0007669"/>
    <property type="project" value="InterPro"/>
</dbReference>
<dbReference type="Gene3D" id="1.10.630.10">
    <property type="entry name" value="Cytochrome P450"/>
    <property type="match status" value="1"/>
</dbReference>
<evidence type="ECO:0000256" key="3">
    <source>
        <dbReference type="ARBA" id="ARBA00022617"/>
    </source>
</evidence>
<evidence type="ECO:0000256" key="6">
    <source>
        <dbReference type="ARBA" id="ARBA00023004"/>
    </source>
</evidence>
<comment type="caution">
    <text evidence="9">The sequence shown here is derived from an EMBL/GenBank/DDBJ whole genome shotgun (WGS) entry which is preliminary data.</text>
</comment>
<evidence type="ECO:0000313" key="10">
    <source>
        <dbReference type="Proteomes" id="UP000305546"/>
    </source>
</evidence>
<gene>
    <name evidence="9" type="ORF">FG385_33505</name>
</gene>
<dbReference type="GO" id="GO:0020037">
    <property type="term" value="F:heme binding"/>
    <property type="evidence" value="ECO:0007669"/>
    <property type="project" value="InterPro"/>
</dbReference>
<comment type="function">
    <text evidence="8">Involved in the coupling of aromatic side chains of the heptapeptide of vancomycin.</text>
</comment>
<protein>
    <submittedName>
        <fullName evidence="9">Cytochrome P450</fullName>
    </submittedName>
</protein>
<evidence type="ECO:0000313" key="9">
    <source>
        <dbReference type="EMBL" id="TNC18718.1"/>
    </source>
</evidence>
<accession>A0A5C4LQL5</accession>
<dbReference type="Pfam" id="PF00067">
    <property type="entry name" value="p450"/>
    <property type="match status" value="1"/>
</dbReference>
<evidence type="ECO:0000256" key="7">
    <source>
        <dbReference type="ARBA" id="ARBA00023033"/>
    </source>
</evidence>
<dbReference type="RefSeq" id="WP_139100833.1">
    <property type="nucleotide sequence ID" value="NZ_VDFW01000062.1"/>
</dbReference>